<protein>
    <submittedName>
        <fullName evidence="2">Uncharacterized protein</fullName>
    </submittedName>
</protein>
<reference evidence="2 3" key="1">
    <citation type="submission" date="2013-10" db="EMBL/GenBank/DDBJ databases">
        <authorList>
            <person name="Wang G."/>
            <person name="Zhuang W."/>
        </authorList>
    </citation>
    <scope>NUCLEOTIDE SEQUENCE [LARGE SCALE GENOMIC DNA]</scope>
    <source>
        <strain evidence="2 3">DSM 20118</strain>
    </source>
</reference>
<dbReference type="STRING" id="1408250.Q760_12380"/>
<keyword evidence="1" id="KW-1133">Transmembrane helix</keyword>
<feature type="transmembrane region" description="Helical" evidence="1">
    <location>
        <begin position="41"/>
        <end position="60"/>
    </location>
</feature>
<organism evidence="2 3">
    <name type="scientific">Cellulomonas cellasea DSM 20118</name>
    <dbReference type="NCBI Taxonomy" id="1408250"/>
    <lineage>
        <taxon>Bacteria</taxon>
        <taxon>Bacillati</taxon>
        <taxon>Actinomycetota</taxon>
        <taxon>Actinomycetes</taxon>
        <taxon>Micrococcales</taxon>
        <taxon>Cellulomonadaceae</taxon>
        <taxon>Cellulomonas</taxon>
    </lineage>
</organism>
<keyword evidence="1" id="KW-0472">Membrane</keyword>
<feature type="transmembrane region" description="Helical" evidence="1">
    <location>
        <begin position="6"/>
        <end position="29"/>
    </location>
</feature>
<evidence type="ECO:0000256" key="1">
    <source>
        <dbReference type="SAM" id="Phobius"/>
    </source>
</evidence>
<proteinExistence type="predicted"/>
<accession>A0A0A0B8W7</accession>
<keyword evidence="1" id="KW-0812">Transmembrane</keyword>
<name>A0A0A0B8W7_9CELL</name>
<keyword evidence="3" id="KW-1185">Reference proteome</keyword>
<feature type="transmembrane region" description="Helical" evidence="1">
    <location>
        <begin position="80"/>
        <end position="97"/>
    </location>
</feature>
<feature type="non-terminal residue" evidence="2">
    <location>
        <position position="144"/>
    </location>
</feature>
<dbReference type="AlphaFoldDB" id="A0A0A0B8W7"/>
<evidence type="ECO:0000313" key="3">
    <source>
        <dbReference type="Proteomes" id="UP000029833"/>
    </source>
</evidence>
<evidence type="ECO:0000313" key="2">
    <source>
        <dbReference type="EMBL" id="KGM02597.1"/>
    </source>
</evidence>
<dbReference type="Proteomes" id="UP000029833">
    <property type="component" value="Unassembled WGS sequence"/>
</dbReference>
<sequence>MAPDLLGQLVVLALIDSTSFGTLLIPVWFLLVPGRVRAQRVLVFLGTVATFYLVVGIVLMSGARAALGSGWGLREGTPGSIVQLVLGGALLLWALAYRAPRAEAVPAGAAGAAGAVGAVGARGQGVAGTVDDAHRLPDVAPAAE</sequence>
<dbReference type="EMBL" id="AXNT01000041">
    <property type="protein sequence ID" value="KGM02597.1"/>
    <property type="molecule type" value="Genomic_DNA"/>
</dbReference>
<comment type="caution">
    <text evidence="2">The sequence shown here is derived from an EMBL/GenBank/DDBJ whole genome shotgun (WGS) entry which is preliminary data.</text>
</comment>
<gene>
    <name evidence="2" type="ORF">Q760_12380</name>
</gene>